<dbReference type="EnsemblPlants" id="TuG1812G0700002036.01.T01">
    <property type="protein sequence ID" value="TuG1812G0700002036.01.T01.cds255312"/>
    <property type="gene ID" value="TuG1812G0700002036.01"/>
</dbReference>
<reference evidence="3" key="1">
    <citation type="journal article" date="2013" name="Nature">
        <title>Draft genome of the wheat A-genome progenitor Triticum urartu.</title>
        <authorList>
            <person name="Ling H.Q."/>
            <person name="Zhao S."/>
            <person name="Liu D."/>
            <person name="Wang J."/>
            <person name="Sun H."/>
            <person name="Zhang C."/>
            <person name="Fan H."/>
            <person name="Li D."/>
            <person name="Dong L."/>
            <person name="Tao Y."/>
            <person name="Gao C."/>
            <person name="Wu H."/>
            <person name="Li Y."/>
            <person name="Cui Y."/>
            <person name="Guo X."/>
            <person name="Zheng S."/>
            <person name="Wang B."/>
            <person name="Yu K."/>
            <person name="Liang Q."/>
            <person name="Yang W."/>
            <person name="Lou X."/>
            <person name="Chen J."/>
            <person name="Feng M."/>
            <person name="Jian J."/>
            <person name="Zhang X."/>
            <person name="Luo G."/>
            <person name="Jiang Y."/>
            <person name="Liu J."/>
            <person name="Wang Z."/>
            <person name="Sha Y."/>
            <person name="Zhang B."/>
            <person name="Wu H."/>
            <person name="Tang D."/>
            <person name="Shen Q."/>
            <person name="Xue P."/>
            <person name="Zou S."/>
            <person name="Wang X."/>
            <person name="Liu X."/>
            <person name="Wang F."/>
            <person name="Yang Y."/>
            <person name="An X."/>
            <person name="Dong Z."/>
            <person name="Zhang K."/>
            <person name="Zhang X."/>
            <person name="Luo M.C."/>
            <person name="Dvorak J."/>
            <person name="Tong Y."/>
            <person name="Wang J."/>
            <person name="Yang H."/>
            <person name="Li Z."/>
            <person name="Wang D."/>
            <person name="Zhang A."/>
            <person name="Wang J."/>
        </authorList>
    </citation>
    <scope>NUCLEOTIDE SEQUENCE</scope>
    <source>
        <strain evidence="3">cv. G1812</strain>
    </source>
</reference>
<feature type="compositionally biased region" description="Pro residues" evidence="1">
    <location>
        <begin position="1"/>
        <end position="14"/>
    </location>
</feature>
<feature type="compositionally biased region" description="Gly residues" evidence="1">
    <location>
        <begin position="40"/>
        <end position="57"/>
    </location>
</feature>
<evidence type="ECO:0000256" key="1">
    <source>
        <dbReference type="SAM" id="MobiDB-lite"/>
    </source>
</evidence>
<dbReference type="Proteomes" id="UP000015106">
    <property type="component" value="Chromosome 7"/>
</dbReference>
<evidence type="ECO:0000313" key="2">
    <source>
        <dbReference type="EnsemblPlants" id="TuG1812G0700002036.01.T01.cds255312"/>
    </source>
</evidence>
<name>A0A8R7V0P3_TRIUA</name>
<dbReference type="AlphaFoldDB" id="A0A8R7V0P3"/>
<feature type="compositionally biased region" description="Basic residues" evidence="1">
    <location>
        <begin position="63"/>
        <end position="72"/>
    </location>
</feature>
<accession>A0A8R7V0P3</accession>
<protein>
    <submittedName>
        <fullName evidence="2">Uncharacterized protein</fullName>
    </submittedName>
</protein>
<reference evidence="2" key="2">
    <citation type="submission" date="2018-03" db="EMBL/GenBank/DDBJ databases">
        <title>The Triticum urartu genome reveals the dynamic nature of wheat genome evolution.</title>
        <authorList>
            <person name="Ling H."/>
            <person name="Ma B."/>
            <person name="Shi X."/>
            <person name="Liu H."/>
            <person name="Dong L."/>
            <person name="Sun H."/>
            <person name="Cao Y."/>
            <person name="Gao Q."/>
            <person name="Zheng S."/>
            <person name="Li Y."/>
            <person name="Yu Y."/>
            <person name="Du H."/>
            <person name="Qi M."/>
            <person name="Li Y."/>
            <person name="Yu H."/>
            <person name="Cui Y."/>
            <person name="Wang N."/>
            <person name="Chen C."/>
            <person name="Wu H."/>
            <person name="Zhao Y."/>
            <person name="Zhang J."/>
            <person name="Li Y."/>
            <person name="Zhou W."/>
            <person name="Zhang B."/>
            <person name="Hu W."/>
            <person name="Eijk M."/>
            <person name="Tang J."/>
            <person name="Witsenboer H."/>
            <person name="Zhao S."/>
            <person name="Li Z."/>
            <person name="Zhang A."/>
            <person name="Wang D."/>
            <person name="Liang C."/>
        </authorList>
    </citation>
    <scope>NUCLEOTIDE SEQUENCE [LARGE SCALE GENOMIC DNA]</scope>
    <source>
        <strain evidence="2">cv. G1812</strain>
    </source>
</reference>
<keyword evidence="3" id="KW-1185">Reference proteome</keyword>
<organism evidence="2 3">
    <name type="scientific">Triticum urartu</name>
    <name type="common">Red wild einkorn</name>
    <name type="synonym">Crithodium urartu</name>
    <dbReference type="NCBI Taxonomy" id="4572"/>
    <lineage>
        <taxon>Eukaryota</taxon>
        <taxon>Viridiplantae</taxon>
        <taxon>Streptophyta</taxon>
        <taxon>Embryophyta</taxon>
        <taxon>Tracheophyta</taxon>
        <taxon>Spermatophyta</taxon>
        <taxon>Magnoliopsida</taxon>
        <taxon>Liliopsida</taxon>
        <taxon>Poales</taxon>
        <taxon>Poaceae</taxon>
        <taxon>BOP clade</taxon>
        <taxon>Pooideae</taxon>
        <taxon>Triticodae</taxon>
        <taxon>Triticeae</taxon>
        <taxon>Triticinae</taxon>
        <taxon>Triticum</taxon>
    </lineage>
</organism>
<reference evidence="2" key="3">
    <citation type="submission" date="2022-06" db="UniProtKB">
        <authorList>
            <consortium name="EnsemblPlants"/>
        </authorList>
    </citation>
    <scope>IDENTIFICATION</scope>
</reference>
<feature type="region of interest" description="Disordered" evidence="1">
    <location>
        <begin position="1"/>
        <end position="125"/>
    </location>
</feature>
<feature type="compositionally biased region" description="Basic residues" evidence="1">
    <location>
        <begin position="98"/>
        <end position="109"/>
    </location>
</feature>
<sequence>PFQPPTNIPPPRCHAPPSSLWSPTPRSRSQRRRAQRVACGGRGSGSTGGVGGAGPSGGAWRQQWRRPARRRTACCYPRRGARRPGGTTGGSSGTSCTCRRRCPRMRRSRSPCSTASSCSFSPPCR</sequence>
<dbReference type="Gramene" id="TuG1812G0700002036.01.T01">
    <property type="protein sequence ID" value="TuG1812G0700002036.01.T01.cds255312"/>
    <property type="gene ID" value="TuG1812G0700002036.01"/>
</dbReference>
<feature type="compositionally biased region" description="Low complexity" evidence="1">
    <location>
        <begin position="110"/>
        <end position="125"/>
    </location>
</feature>
<evidence type="ECO:0000313" key="3">
    <source>
        <dbReference type="Proteomes" id="UP000015106"/>
    </source>
</evidence>
<proteinExistence type="predicted"/>